<reference evidence="2 3" key="1">
    <citation type="journal article" date="2014" name="Genome Announc.">
        <title>Draft Genome Sequence of the Carrageenan-Degrading Bacterium Cellulophaga sp. Strain KL-A, Isolated from Decaying Marine Algae.</title>
        <authorList>
            <person name="Shan D."/>
            <person name="Ying J."/>
            <person name="Li X."/>
            <person name="Gao Z."/>
            <person name="Wei G."/>
            <person name="Shao Z."/>
        </authorList>
    </citation>
    <scope>NUCLEOTIDE SEQUENCE [LARGE SCALE GENOMIC DNA]</scope>
    <source>
        <strain evidence="2 3">KL-A</strain>
    </source>
</reference>
<proteinExistence type="predicted"/>
<dbReference type="InterPro" id="IPR005151">
    <property type="entry name" value="Tail-specific_protease"/>
</dbReference>
<comment type="caution">
    <text evidence="2">The sequence shown here is derived from an EMBL/GenBank/DDBJ whole genome shotgun (WGS) entry which is preliminary data.</text>
</comment>
<dbReference type="EMBL" id="ARZX01000001">
    <property type="protein sequence ID" value="EWH15221.1"/>
    <property type="molecule type" value="Genomic_DNA"/>
</dbReference>
<protein>
    <submittedName>
        <fullName evidence="2">Peptidase S41</fullName>
    </submittedName>
</protein>
<feature type="domain" description="Tail specific protease" evidence="1">
    <location>
        <begin position="269"/>
        <end position="520"/>
    </location>
</feature>
<dbReference type="PROSITE" id="PS51257">
    <property type="entry name" value="PROKAR_LIPOPROTEIN"/>
    <property type="match status" value="1"/>
</dbReference>
<name>A0ABN0RTK3_9FLAO</name>
<dbReference type="InterPro" id="IPR029045">
    <property type="entry name" value="ClpP/crotonase-like_dom_sf"/>
</dbReference>
<dbReference type="SMART" id="SM00245">
    <property type="entry name" value="TSPc"/>
    <property type="match status" value="1"/>
</dbReference>
<evidence type="ECO:0000313" key="3">
    <source>
        <dbReference type="Proteomes" id="UP000019275"/>
    </source>
</evidence>
<evidence type="ECO:0000259" key="1">
    <source>
        <dbReference type="SMART" id="SM00245"/>
    </source>
</evidence>
<dbReference type="SUPFAM" id="SSF52096">
    <property type="entry name" value="ClpP/crotonase"/>
    <property type="match status" value="1"/>
</dbReference>
<dbReference type="Pfam" id="PF03572">
    <property type="entry name" value="Peptidase_S41"/>
    <property type="match status" value="1"/>
</dbReference>
<accession>A0ABN0RTK3</accession>
<dbReference type="Gene3D" id="3.90.226.10">
    <property type="entry name" value="2-enoyl-CoA Hydratase, Chain A, domain 1"/>
    <property type="match status" value="1"/>
</dbReference>
<dbReference type="PANTHER" id="PTHR32060:SF22">
    <property type="entry name" value="CARBOXYL-TERMINAL-PROCESSING PEPTIDASE 3, CHLOROPLASTIC"/>
    <property type="match status" value="1"/>
</dbReference>
<evidence type="ECO:0000313" key="2">
    <source>
        <dbReference type="EMBL" id="EWH15221.1"/>
    </source>
</evidence>
<organism evidence="2 3">
    <name type="scientific">Cellulophaga geojensis KL-A</name>
    <dbReference type="NCBI Taxonomy" id="1328323"/>
    <lineage>
        <taxon>Bacteria</taxon>
        <taxon>Pseudomonadati</taxon>
        <taxon>Bacteroidota</taxon>
        <taxon>Flavobacteriia</taxon>
        <taxon>Flavobacteriales</taxon>
        <taxon>Flavobacteriaceae</taxon>
        <taxon>Cellulophaga</taxon>
    </lineage>
</organism>
<dbReference type="Proteomes" id="UP000019275">
    <property type="component" value="Unassembled WGS sequence"/>
</dbReference>
<gene>
    <name evidence="2" type="ORF">KLA_01640</name>
</gene>
<keyword evidence="3" id="KW-1185">Reference proteome</keyword>
<sequence length="543" mass="63146">MFFNKKYKVKPLNHKPLIKILYSFLVFVLLISCASVDKHNKQITKLHNVEELHKDVDVAYRKLQKLHPQLYIYTSKKELDAKFKTLKDSITKPMTTYAFYEKLAPVVAEVRQGHAGISVPTKKYRRKEGKALNKLKNEWSYLRFENVEDAVLVKNTLGEDSTMVGSRVVKLGDDSVDDLLKKYKTYFSSDGYNTTFHNKYSAQKLARYYYYDKGRLDSLEVTFSKNDSLYTKIFRRIPRDSTRFPKAKKDSLNDKKPIKKTKEERKLASKKLKKELKDYHKYGYSYSEKYYNRNLDFIGEDSSVAYMKIRSFTRGDYEAFYEEAFKKIDSAKTENLIIDLRDNGGGRLVEIHDLYSYLAKDKFKFIEEGEVNTRYPMIKSYMSRNKTVYGAAYKSLFVPFLFFKEVFKTHKKNGKLVYKFKESKIAAPKENNYKGNVYVLINGRSFSASSVFSNVIKARKRGIIVGEETGGAYNSTVAGQTKLVRLPNSKLMLYFGLMVLETPFKTEIEGYGVKPDIVITPTLEDRANNYDPELNWILNSINK</sequence>
<dbReference type="PANTHER" id="PTHR32060">
    <property type="entry name" value="TAIL-SPECIFIC PROTEASE"/>
    <property type="match status" value="1"/>
</dbReference>